<keyword evidence="2" id="KW-0540">Nuclease</keyword>
<dbReference type="Pfam" id="PF03755">
    <property type="entry name" value="YicC-like_N"/>
    <property type="match status" value="1"/>
</dbReference>
<dbReference type="SUPFAM" id="SSF103657">
    <property type="entry name" value="BAR/IMD domain-like"/>
    <property type="match status" value="1"/>
</dbReference>
<proteinExistence type="inferred from homology"/>
<dbReference type="KEGG" id="noj:EJ995_03525"/>
<dbReference type="OrthoDB" id="9771229at2"/>
<dbReference type="GO" id="GO:0016787">
    <property type="term" value="F:hydrolase activity"/>
    <property type="evidence" value="ECO:0007669"/>
    <property type="project" value="UniProtKB-KW"/>
</dbReference>
<comment type="cofactor">
    <cofactor evidence="1">
        <name>a divalent metal cation</name>
        <dbReference type="ChEBI" id="CHEBI:60240"/>
    </cofactor>
</comment>
<keyword evidence="3" id="KW-0255">Endonuclease</keyword>
<dbReference type="Pfam" id="PF08340">
    <property type="entry name" value="YicC-like_C"/>
    <property type="match status" value="1"/>
</dbReference>
<evidence type="ECO:0000256" key="1">
    <source>
        <dbReference type="ARBA" id="ARBA00001968"/>
    </source>
</evidence>
<gene>
    <name evidence="8" type="ORF">EJ995_03525</name>
</gene>
<evidence type="ECO:0000256" key="2">
    <source>
        <dbReference type="ARBA" id="ARBA00022722"/>
    </source>
</evidence>
<evidence type="ECO:0000313" key="8">
    <source>
        <dbReference type="EMBL" id="AZQ43350.1"/>
    </source>
</evidence>
<keyword evidence="4" id="KW-0378">Hydrolase</keyword>
<dbReference type="NCBIfam" id="TIGR00255">
    <property type="entry name" value="YicC/YloC family endoribonuclease"/>
    <property type="match status" value="1"/>
</dbReference>
<dbReference type="Proteomes" id="UP000279600">
    <property type="component" value="Chromosome"/>
</dbReference>
<dbReference type="PANTHER" id="PTHR30636">
    <property type="entry name" value="UPF0701 PROTEIN YICC"/>
    <property type="match status" value="1"/>
</dbReference>
<comment type="similarity">
    <text evidence="5">Belongs to the YicC/YloC family.</text>
</comment>
<evidence type="ECO:0000259" key="7">
    <source>
        <dbReference type="Pfam" id="PF08340"/>
    </source>
</evidence>
<dbReference type="EMBL" id="CP034549">
    <property type="protein sequence ID" value="AZQ43350.1"/>
    <property type="molecule type" value="Genomic_DNA"/>
</dbReference>
<sequence length="288" mass="32863">MITSMTGYGKTVTQTSSHKITIEIRTLNSKNIDLNMRMPSDYRGKELEIRKLIASLLKRGKIDFSLHVESTDSSNVEALDPDKLASYIQQLKQVPGTDSVDDATLLQIASGFTDIFASGSHEVSKDDLQKVLDLASQCLQEVQSFRTQEGKVLESDFNERIQNIQNLLHQILSEDVTRLADVRSRLEKAVIDLKEKVDENRFEQELIYYLEKYDITEEKVRLENHLKYFLETMNAPESQGKKLAFISQEIGREINTIGSKANHAAMQQLVVQMKDELEKIKEQLLNVL</sequence>
<dbReference type="RefSeq" id="WP_126445671.1">
    <property type="nucleotide sequence ID" value="NZ_CP034549.1"/>
</dbReference>
<dbReference type="InterPro" id="IPR005229">
    <property type="entry name" value="YicC/YloC-like"/>
</dbReference>
<reference evidence="8 9" key="1">
    <citation type="submission" date="2018-12" db="EMBL/GenBank/DDBJ databases">
        <title>Complete genome of Nonlabens sp. MJ115.</title>
        <authorList>
            <person name="Choi H.S."/>
            <person name="Jung J."/>
        </authorList>
    </citation>
    <scope>NUCLEOTIDE SEQUENCE [LARGE SCALE GENOMIC DNA]</scope>
    <source>
        <strain evidence="8 9">MJ115</strain>
    </source>
</reference>
<dbReference type="GO" id="GO:0004521">
    <property type="term" value="F:RNA endonuclease activity"/>
    <property type="evidence" value="ECO:0007669"/>
    <property type="project" value="InterPro"/>
</dbReference>
<evidence type="ECO:0000256" key="3">
    <source>
        <dbReference type="ARBA" id="ARBA00022759"/>
    </source>
</evidence>
<keyword evidence="9" id="KW-1185">Reference proteome</keyword>
<evidence type="ECO:0000256" key="5">
    <source>
        <dbReference type="ARBA" id="ARBA00035648"/>
    </source>
</evidence>
<dbReference type="InterPro" id="IPR013527">
    <property type="entry name" value="YicC-like_N"/>
</dbReference>
<dbReference type="InterPro" id="IPR027267">
    <property type="entry name" value="AH/BAR_dom_sf"/>
</dbReference>
<dbReference type="PANTHER" id="PTHR30636:SF3">
    <property type="entry name" value="UPF0701 PROTEIN YICC"/>
    <property type="match status" value="1"/>
</dbReference>
<dbReference type="AlphaFoldDB" id="A0A3S9MVY8"/>
<evidence type="ECO:0000259" key="6">
    <source>
        <dbReference type="Pfam" id="PF03755"/>
    </source>
</evidence>
<evidence type="ECO:0000256" key="4">
    <source>
        <dbReference type="ARBA" id="ARBA00022801"/>
    </source>
</evidence>
<organism evidence="8 9">
    <name type="scientific">Nonlabens ponticola</name>
    <dbReference type="NCBI Taxonomy" id="2496866"/>
    <lineage>
        <taxon>Bacteria</taxon>
        <taxon>Pseudomonadati</taxon>
        <taxon>Bacteroidota</taxon>
        <taxon>Flavobacteriia</taxon>
        <taxon>Flavobacteriales</taxon>
        <taxon>Flavobacteriaceae</taxon>
        <taxon>Nonlabens</taxon>
    </lineage>
</organism>
<feature type="domain" description="Endoribonuclease YicC-like C-terminal" evidence="7">
    <location>
        <begin position="178"/>
        <end position="287"/>
    </location>
</feature>
<protein>
    <submittedName>
        <fullName evidence="8">YicC family protein</fullName>
    </submittedName>
</protein>
<name>A0A3S9MVY8_9FLAO</name>
<evidence type="ECO:0000313" key="9">
    <source>
        <dbReference type="Proteomes" id="UP000279600"/>
    </source>
</evidence>
<dbReference type="InterPro" id="IPR013551">
    <property type="entry name" value="YicC-like_C"/>
</dbReference>
<feature type="domain" description="Endoribonuclease YicC-like N-terminal" evidence="6">
    <location>
        <begin position="2"/>
        <end position="154"/>
    </location>
</feature>
<accession>A0A3S9MVY8</accession>